<reference evidence="2" key="1">
    <citation type="submission" date="2019-12" db="EMBL/GenBank/DDBJ databases">
        <authorList>
            <person name="Scholes J."/>
        </authorList>
    </citation>
    <scope>NUCLEOTIDE SEQUENCE</scope>
</reference>
<dbReference type="PANTHER" id="PTHR33373">
    <property type="entry name" value="OS07G0479600 PROTEIN"/>
    <property type="match status" value="1"/>
</dbReference>
<evidence type="ECO:0000259" key="1">
    <source>
        <dbReference type="Pfam" id="PF13259"/>
    </source>
</evidence>
<dbReference type="AlphaFoldDB" id="A0A9N7R8S2"/>
<name>A0A9N7R8S2_STRHE</name>
<organism evidence="2 3">
    <name type="scientific">Striga hermonthica</name>
    <name type="common">Purple witchweed</name>
    <name type="synonym">Buchnera hermonthica</name>
    <dbReference type="NCBI Taxonomy" id="68872"/>
    <lineage>
        <taxon>Eukaryota</taxon>
        <taxon>Viridiplantae</taxon>
        <taxon>Streptophyta</taxon>
        <taxon>Embryophyta</taxon>
        <taxon>Tracheophyta</taxon>
        <taxon>Spermatophyta</taxon>
        <taxon>Magnoliopsida</taxon>
        <taxon>eudicotyledons</taxon>
        <taxon>Gunneridae</taxon>
        <taxon>Pentapetalae</taxon>
        <taxon>asterids</taxon>
        <taxon>lamiids</taxon>
        <taxon>Lamiales</taxon>
        <taxon>Orobanchaceae</taxon>
        <taxon>Buchnereae</taxon>
        <taxon>Striga</taxon>
    </lineage>
</organism>
<feature type="domain" description="Gag1-like clamp" evidence="1">
    <location>
        <begin position="24"/>
        <end position="66"/>
    </location>
</feature>
<dbReference type="PANTHER" id="PTHR33373:SF1">
    <property type="entry name" value="DUF4050 DOMAIN-CONTAINING PROTEIN"/>
    <property type="match status" value="1"/>
</dbReference>
<dbReference type="Pfam" id="PF13259">
    <property type="entry name" value="clamp_Gag1-like"/>
    <property type="match status" value="2"/>
</dbReference>
<gene>
    <name evidence="2" type="ORF">SHERM_16344</name>
</gene>
<feature type="domain" description="Gag1-like clamp" evidence="1">
    <location>
        <begin position="86"/>
        <end position="122"/>
    </location>
</feature>
<accession>A0A9N7R8S2</accession>
<proteinExistence type="predicted"/>
<sequence length="122" mass="13969">MSYNKVPLCESISPNNLPKLTHEAHGSCNSIKPPKFVNHGLLLWNQERHKWRGSKKAVALSKKRHMPKLRNFCACISKRFCCGGSAAYDKLQRKNKPFSRPIPLSEMVGFVVDIWEQEGLYD</sequence>
<dbReference type="InterPro" id="IPR025124">
    <property type="entry name" value="Gag1-like_clamp"/>
</dbReference>
<keyword evidence="3" id="KW-1185">Reference proteome</keyword>
<dbReference type="Proteomes" id="UP001153555">
    <property type="component" value="Unassembled WGS sequence"/>
</dbReference>
<protein>
    <recommendedName>
        <fullName evidence="1">Gag1-like clamp domain-containing protein</fullName>
    </recommendedName>
</protein>
<comment type="caution">
    <text evidence="2">The sequence shown here is derived from an EMBL/GenBank/DDBJ whole genome shotgun (WGS) entry which is preliminary data.</text>
</comment>
<evidence type="ECO:0000313" key="3">
    <source>
        <dbReference type="Proteomes" id="UP001153555"/>
    </source>
</evidence>
<evidence type="ECO:0000313" key="2">
    <source>
        <dbReference type="EMBL" id="CAA0816478.1"/>
    </source>
</evidence>
<dbReference type="EMBL" id="CACSLK010014277">
    <property type="protein sequence ID" value="CAA0816478.1"/>
    <property type="molecule type" value="Genomic_DNA"/>
</dbReference>
<dbReference type="OrthoDB" id="1896025at2759"/>